<dbReference type="AlphaFoldDB" id="A0A087UZW5"/>
<reference evidence="1 2" key="1">
    <citation type="submission" date="2013-11" db="EMBL/GenBank/DDBJ databases">
        <title>Genome sequencing of Stegodyphus mimosarum.</title>
        <authorList>
            <person name="Bechsgaard J."/>
        </authorList>
    </citation>
    <scope>NUCLEOTIDE SEQUENCE [LARGE SCALE GENOMIC DNA]</scope>
</reference>
<organism evidence="1 2">
    <name type="scientific">Stegodyphus mimosarum</name>
    <name type="common">African social velvet spider</name>
    <dbReference type="NCBI Taxonomy" id="407821"/>
    <lineage>
        <taxon>Eukaryota</taxon>
        <taxon>Metazoa</taxon>
        <taxon>Ecdysozoa</taxon>
        <taxon>Arthropoda</taxon>
        <taxon>Chelicerata</taxon>
        <taxon>Arachnida</taxon>
        <taxon>Araneae</taxon>
        <taxon>Araneomorphae</taxon>
        <taxon>Entelegynae</taxon>
        <taxon>Eresoidea</taxon>
        <taxon>Eresidae</taxon>
        <taxon>Stegodyphus</taxon>
    </lineage>
</organism>
<evidence type="ECO:0000313" key="2">
    <source>
        <dbReference type="Proteomes" id="UP000054359"/>
    </source>
</evidence>
<protein>
    <submittedName>
        <fullName evidence="1">Uncharacterized protein</fullName>
    </submittedName>
</protein>
<dbReference type="EMBL" id="KK122522">
    <property type="protein sequence ID" value="KFM82904.1"/>
    <property type="molecule type" value="Genomic_DNA"/>
</dbReference>
<gene>
    <name evidence="1" type="ORF">X975_04450</name>
</gene>
<dbReference type="Proteomes" id="UP000054359">
    <property type="component" value="Unassembled WGS sequence"/>
</dbReference>
<accession>A0A087UZW5</accession>
<sequence length="52" mass="6062">MFWVVLGHTYIFHSRSVFMFKNTLEFKTSMSTFMSQTIVNGALVVDTFFFLG</sequence>
<name>A0A087UZW5_STEMI</name>
<keyword evidence="2" id="KW-1185">Reference proteome</keyword>
<evidence type="ECO:0000313" key="1">
    <source>
        <dbReference type="EMBL" id="KFM82904.1"/>
    </source>
</evidence>
<feature type="non-terminal residue" evidence="1">
    <location>
        <position position="52"/>
    </location>
</feature>
<proteinExistence type="predicted"/>